<dbReference type="PANTHER" id="PTHR47926:SF533">
    <property type="entry name" value="DYW DOMAIN-CONTAINING PROTEIN"/>
    <property type="match status" value="1"/>
</dbReference>
<organism evidence="4">
    <name type="scientific">Selaginella moellendorffii</name>
    <name type="common">Spikemoss</name>
    <dbReference type="NCBI Taxonomy" id="88036"/>
    <lineage>
        <taxon>Eukaryota</taxon>
        <taxon>Viridiplantae</taxon>
        <taxon>Streptophyta</taxon>
        <taxon>Embryophyta</taxon>
        <taxon>Tracheophyta</taxon>
        <taxon>Lycopodiopsida</taxon>
        <taxon>Selaginellales</taxon>
        <taxon>Selaginellaceae</taxon>
        <taxon>Selaginella</taxon>
    </lineage>
</organism>
<evidence type="ECO:0000256" key="2">
    <source>
        <dbReference type="PROSITE-ProRule" id="PRU00708"/>
    </source>
</evidence>
<dbReference type="Proteomes" id="UP000001514">
    <property type="component" value="Unassembled WGS sequence"/>
</dbReference>
<dbReference type="PANTHER" id="PTHR47926">
    <property type="entry name" value="PENTATRICOPEPTIDE REPEAT-CONTAINING PROTEIN"/>
    <property type="match status" value="1"/>
</dbReference>
<dbReference type="STRING" id="88036.D8QMY1"/>
<evidence type="ECO:0008006" key="5">
    <source>
        <dbReference type="Google" id="ProtNLM"/>
    </source>
</evidence>
<keyword evidence="4" id="KW-1185">Reference proteome</keyword>
<evidence type="ECO:0000313" key="3">
    <source>
        <dbReference type="EMBL" id="EFJ38009.1"/>
    </source>
</evidence>
<dbReference type="PROSITE" id="PS51375">
    <property type="entry name" value="PPR"/>
    <property type="match status" value="1"/>
</dbReference>
<feature type="non-terminal residue" evidence="3">
    <location>
        <position position="171"/>
    </location>
</feature>
<dbReference type="AlphaFoldDB" id="D8QMY1"/>
<accession>D8QMY1</accession>
<dbReference type="EMBL" id="GL377565">
    <property type="protein sequence ID" value="EFJ38009.1"/>
    <property type="molecule type" value="Genomic_DNA"/>
</dbReference>
<dbReference type="HOGENOM" id="CLU_002706_0_0_1"/>
<gene>
    <name evidence="3" type="ORF">SELMODRAFT_72195</name>
</gene>
<feature type="repeat" description="PPR" evidence="2">
    <location>
        <begin position="25"/>
        <end position="61"/>
    </location>
</feature>
<dbReference type="NCBIfam" id="TIGR00756">
    <property type="entry name" value="PPR"/>
    <property type="match status" value="1"/>
</dbReference>
<reference evidence="3 4" key="1">
    <citation type="journal article" date="2011" name="Science">
        <title>The Selaginella genome identifies genetic changes associated with the evolution of vascular plants.</title>
        <authorList>
            <person name="Banks J.A."/>
            <person name="Nishiyama T."/>
            <person name="Hasebe M."/>
            <person name="Bowman J.L."/>
            <person name="Gribskov M."/>
            <person name="dePamphilis C."/>
            <person name="Albert V.A."/>
            <person name="Aono N."/>
            <person name="Aoyama T."/>
            <person name="Ambrose B.A."/>
            <person name="Ashton N.W."/>
            <person name="Axtell M.J."/>
            <person name="Barker E."/>
            <person name="Barker M.S."/>
            <person name="Bennetzen J.L."/>
            <person name="Bonawitz N.D."/>
            <person name="Chapple C."/>
            <person name="Cheng C."/>
            <person name="Correa L.G."/>
            <person name="Dacre M."/>
            <person name="DeBarry J."/>
            <person name="Dreyer I."/>
            <person name="Elias M."/>
            <person name="Engstrom E.M."/>
            <person name="Estelle M."/>
            <person name="Feng L."/>
            <person name="Finet C."/>
            <person name="Floyd S.K."/>
            <person name="Frommer W.B."/>
            <person name="Fujita T."/>
            <person name="Gramzow L."/>
            <person name="Gutensohn M."/>
            <person name="Harholt J."/>
            <person name="Hattori M."/>
            <person name="Heyl A."/>
            <person name="Hirai T."/>
            <person name="Hiwatashi Y."/>
            <person name="Ishikawa M."/>
            <person name="Iwata M."/>
            <person name="Karol K.G."/>
            <person name="Koehler B."/>
            <person name="Kolukisaoglu U."/>
            <person name="Kubo M."/>
            <person name="Kurata T."/>
            <person name="Lalonde S."/>
            <person name="Li K."/>
            <person name="Li Y."/>
            <person name="Litt A."/>
            <person name="Lyons E."/>
            <person name="Manning G."/>
            <person name="Maruyama T."/>
            <person name="Michael T.P."/>
            <person name="Mikami K."/>
            <person name="Miyazaki S."/>
            <person name="Morinaga S."/>
            <person name="Murata T."/>
            <person name="Mueller-Roeber B."/>
            <person name="Nelson D.R."/>
            <person name="Obara M."/>
            <person name="Oguri Y."/>
            <person name="Olmstead R.G."/>
            <person name="Onodera N."/>
            <person name="Petersen B.L."/>
            <person name="Pils B."/>
            <person name="Prigge M."/>
            <person name="Rensing S.A."/>
            <person name="Riano-Pachon D.M."/>
            <person name="Roberts A.W."/>
            <person name="Sato Y."/>
            <person name="Scheller H.V."/>
            <person name="Schulz B."/>
            <person name="Schulz C."/>
            <person name="Shakirov E.V."/>
            <person name="Shibagaki N."/>
            <person name="Shinohara N."/>
            <person name="Shippen D.E."/>
            <person name="Soerensen I."/>
            <person name="Sotooka R."/>
            <person name="Sugimoto N."/>
            <person name="Sugita M."/>
            <person name="Sumikawa N."/>
            <person name="Tanurdzic M."/>
            <person name="Theissen G."/>
            <person name="Ulvskov P."/>
            <person name="Wakazuki S."/>
            <person name="Weng J.K."/>
            <person name="Willats W.W."/>
            <person name="Wipf D."/>
            <person name="Wolf P.G."/>
            <person name="Yang L."/>
            <person name="Zimmer A.D."/>
            <person name="Zhu Q."/>
            <person name="Mitros T."/>
            <person name="Hellsten U."/>
            <person name="Loque D."/>
            <person name="Otillar R."/>
            <person name="Salamov A."/>
            <person name="Schmutz J."/>
            <person name="Shapiro H."/>
            <person name="Lindquist E."/>
            <person name="Lucas S."/>
            <person name="Rokhsar D."/>
            <person name="Grigoriev I.V."/>
        </authorList>
    </citation>
    <scope>NUCLEOTIDE SEQUENCE [LARGE SCALE GENOMIC DNA]</scope>
</reference>
<dbReference type="KEGG" id="smo:SELMODRAFT_72195"/>
<dbReference type="Pfam" id="PF13041">
    <property type="entry name" value="PPR_2"/>
    <property type="match status" value="1"/>
</dbReference>
<dbReference type="InterPro" id="IPR002885">
    <property type="entry name" value="PPR_rpt"/>
</dbReference>
<dbReference type="GO" id="GO:0009451">
    <property type="term" value="P:RNA modification"/>
    <property type="evidence" value="ECO:0007669"/>
    <property type="project" value="InterPro"/>
</dbReference>
<protein>
    <recommendedName>
        <fullName evidence="5">Pentacotripeptide-repeat region of PRORP domain-containing protein</fullName>
    </recommendedName>
</protein>
<dbReference type="Gene3D" id="1.25.40.10">
    <property type="entry name" value="Tetratricopeptide repeat domain"/>
    <property type="match status" value="1"/>
</dbReference>
<proteinExistence type="predicted"/>
<keyword evidence="1" id="KW-0677">Repeat</keyword>
<dbReference type="eggNOG" id="KOG4197">
    <property type="taxonomic scope" value="Eukaryota"/>
</dbReference>
<dbReference type="Gramene" id="EFJ38009">
    <property type="protein sequence ID" value="EFJ38009"/>
    <property type="gene ID" value="SELMODRAFT_72195"/>
</dbReference>
<sequence>LVETLGKFGQLEEVSQAFARIRQPNVFSWNIMVAAYAQNGRLEESRDMFEEKMAERDGVRPDEITFMIVLHACSHLGLVEESLRQFASMVVDHAEAPRVEHRACVVDVLGRVGELDGAEDVVGSLPASSGALAWTTLTGAAKMHGAVGHGVRGANAVFRMDPSDSAPYVLL</sequence>
<name>D8QMY1_SELML</name>
<evidence type="ECO:0000256" key="1">
    <source>
        <dbReference type="ARBA" id="ARBA00022737"/>
    </source>
</evidence>
<feature type="non-terminal residue" evidence="3">
    <location>
        <position position="1"/>
    </location>
</feature>
<dbReference type="InterPro" id="IPR011990">
    <property type="entry name" value="TPR-like_helical_dom_sf"/>
</dbReference>
<dbReference type="InterPro" id="IPR046960">
    <property type="entry name" value="PPR_At4g14850-like_plant"/>
</dbReference>
<evidence type="ECO:0000313" key="4">
    <source>
        <dbReference type="Proteomes" id="UP000001514"/>
    </source>
</evidence>
<dbReference type="GO" id="GO:0003723">
    <property type="term" value="F:RNA binding"/>
    <property type="evidence" value="ECO:0007669"/>
    <property type="project" value="InterPro"/>
</dbReference>
<dbReference type="InParanoid" id="D8QMY1"/>